<dbReference type="Proteomes" id="UP000654004">
    <property type="component" value="Unassembled WGS sequence"/>
</dbReference>
<accession>A0ABQ2QI51</accession>
<evidence type="ECO:0000313" key="9">
    <source>
        <dbReference type="EMBL" id="GGP82702.1"/>
    </source>
</evidence>
<organism evidence="9 10">
    <name type="scientific">Shewanella ulleungensis</name>
    <dbReference type="NCBI Taxonomy" id="2282699"/>
    <lineage>
        <taxon>Bacteria</taxon>
        <taxon>Pseudomonadati</taxon>
        <taxon>Pseudomonadota</taxon>
        <taxon>Gammaproteobacteria</taxon>
        <taxon>Alteromonadales</taxon>
        <taxon>Shewanellaceae</taxon>
        <taxon>Shewanella</taxon>
    </lineage>
</organism>
<keyword evidence="3 7" id="KW-0413">Isomerase</keyword>
<dbReference type="Gene3D" id="3.30.70.1560">
    <property type="entry name" value="Alpha-L RNA-binding motif"/>
    <property type="match status" value="1"/>
</dbReference>
<dbReference type="InterPro" id="IPR020103">
    <property type="entry name" value="PsdUridine_synth_cat_dom_sf"/>
</dbReference>
<gene>
    <name evidence="9" type="primary">rsuA</name>
    <name evidence="9" type="ORF">GCM10009410_14800</name>
</gene>
<dbReference type="InterPro" id="IPR000748">
    <property type="entry name" value="PsdUridine_synth_RsuA/RluB/E/F"/>
</dbReference>
<evidence type="ECO:0000256" key="4">
    <source>
        <dbReference type="ARBA" id="ARBA00036749"/>
    </source>
</evidence>
<dbReference type="InterPro" id="IPR020094">
    <property type="entry name" value="TruA/RsuA/RluB/E/F_N"/>
</dbReference>
<dbReference type="Gene3D" id="3.10.290.10">
    <property type="entry name" value="RNA-binding S4 domain"/>
    <property type="match status" value="1"/>
</dbReference>
<proteinExistence type="inferred from homology"/>
<dbReference type="PROSITE" id="PS01149">
    <property type="entry name" value="PSI_RSU"/>
    <property type="match status" value="1"/>
</dbReference>
<dbReference type="InterPro" id="IPR002942">
    <property type="entry name" value="S4_RNA-bd"/>
</dbReference>
<evidence type="ECO:0000313" key="10">
    <source>
        <dbReference type="Proteomes" id="UP000654004"/>
    </source>
</evidence>
<dbReference type="SUPFAM" id="SSF55120">
    <property type="entry name" value="Pseudouridine synthase"/>
    <property type="match status" value="1"/>
</dbReference>
<keyword evidence="2 6" id="KW-0694">RNA-binding</keyword>
<evidence type="ECO:0000256" key="3">
    <source>
        <dbReference type="ARBA" id="ARBA00023235"/>
    </source>
</evidence>
<comment type="catalytic activity">
    <reaction evidence="4">
        <text>uridine(516) in 16S rRNA = pseudouridine(516) in 16S rRNA</text>
        <dbReference type="Rhea" id="RHEA:38867"/>
        <dbReference type="Rhea" id="RHEA-COMP:10089"/>
        <dbReference type="Rhea" id="RHEA-COMP:10090"/>
        <dbReference type="ChEBI" id="CHEBI:65314"/>
        <dbReference type="ChEBI" id="CHEBI:65315"/>
        <dbReference type="EC" id="5.4.99.19"/>
    </reaction>
</comment>
<dbReference type="PROSITE" id="PS50889">
    <property type="entry name" value="S4"/>
    <property type="match status" value="1"/>
</dbReference>
<dbReference type="SMART" id="SM00363">
    <property type="entry name" value="S4"/>
    <property type="match status" value="1"/>
</dbReference>
<comment type="caution">
    <text evidence="9">The sequence shown here is derived from an EMBL/GenBank/DDBJ whole genome shotgun (WGS) entry which is preliminary data.</text>
</comment>
<keyword evidence="10" id="KW-1185">Reference proteome</keyword>
<evidence type="ECO:0000256" key="1">
    <source>
        <dbReference type="ARBA" id="ARBA00008348"/>
    </source>
</evidence>
<dbReference type="Pfam" id="PF00849">
    <property type="entry name" value="PseudoU_synth_2"/>
    <property type="match status" value="1"/>
</dbReference>
<evidence type="ECO:0000256" key="2">
    <source>
        <dbReference type="ARBA" id="ARBA00022884"/>
    </source>
</evidence>
<dbReference type="Pfam" id="PF01479">
    <property type="entry name" value="S4"/>
    <property type="match status" value="1"/>
</dbReference>
<dbReference type="EC" id="5.4.99.-" evidence="7"/>
<evidence type="ECO:0000256" key="5">
    <source>
        <dbReference type="ARBA" id="ARBA00037590"/>
    </source>
</evidence>
<dbReference type="InterPro" id="IPR042092">
    <property type="entry name" value="PsdUridine_s_RsuA/RluB/E/F_cat"/>
</dbReference>
<dbReference type="PANTHER" id="PTHR47683">
    <property type="entry name" value="PSEUDOURIDINE SYNTHASE FAMILY PROTEIN-RELATED"/>
    <property type="match status" value="1"/>
</dbReference>
<evidence type="ECO:0000256" key="6">
    <source>
        <dbReference type="PROSITE-ProRule" id="PRU00182"/>
    </source>
</evidence>
<dbReference type="InterPro" id="IPR036986">
    <property type="entry name" value="S4_RNA-bd_sf"/>
</dbReference>
<dbReference type="InterPro" id="IPR050343">
    <property type="entry name" value="RsuA_PseudoU_synthase"/>
</dbReference>
<dbReference type="NCBIfam" id="TIGR00093">
    <property type="entry name" value="pseudouridine synthase"/>
    <property type="match status" value="1"/>
</dbReference>
<protein>
    <recommendedName>
        <fullName evidence="7">Pseudouridine synthase</fullName>
        <ecNumber evidence="7">5.4.99.-</ecNumber>
    </recommendedName>
</protein>
<dbReference type="InterPro" id="IPR006145">
    <property type="entry name" value="PsdUridine_synth_RsuA/RluA"/>
</dbReference>
<feature type="domain" description="RNA-binding S4" evidence="8">
    <location>
        <begin position="39"/>
        <end position="101"/>
    </location>
</feature>
<name>A0ABQ2QI51_9GAMM</name>
<dbReference type="EMBL" id="BMQW01000003">
    <property type="protein sequence ID" value="GGP82702.1"/>
    <property type="molecule type" value="Genomic_DNA"/>
</dbReference>
<dbReference type="PANTHER" id="PTHR47683:SF4">
    <property type="entry name" value="PSEUDOURIDINE SYNTHASE"/>
    <property type="match status" value="1"/>
</dbReference>
<evidence type="ECO:0000259" key="8">
    <source>
        <dbReference type="SMART" id="SM00363"/>
    </source>
</evidence>
<dbReference type="InterPro" id="IPR018496">
    <property type="entry name" value="PsdUridine_synth_RsuA/RluB_CS"/>
</dbReference>
<comment type="function">
    <text evidence="5">Responsible for synthesis of pseudouridine from uracil-516 in 16S ribosomal RNA.</text>
</comment>
<evidence type="ECO:0000256" key="7">
    <source>
        <dbReference type="RuleBase" id="RU003887"/>
    </source>
</evidence>
<reference evidence="10" key="1">
    <citation type="journal article" date="2019" name="Int. J. Syst. Evol. Microbiol.">
        <title>The Global Catalogue of Microorganisms (GCM) 10K type strain sequencing project: providing services to taxonomists for standard genome sequencing and annotation.</title>
        <authorList>
            <consortium name="The Broad Institute Genomics Platform"/>
            <consortium name="The Broad Institute Genome Sequencing Center for Infectious Disease"/>
            <person name="Wu L."/>
            <person name="Ma J."/>
        </authorList>
    </citation>
    <scope>NUCLEOTIDE SEQUENCE [LARGE SCALE GENOMIC DNA]</scope>
    <source>
        <strain evidence="10">JCM 32305</strain>
    </source>
</reference>
<dbReference type="SUPFAM" id="SSF55174">
    <property type="entry name" value="Alpha-L RNA-binding motif"/>
    <property type="match status" value="1"/>
</dbReference>
<dbReference type="CDD" id="cd00165">
    <property type="entry name" value="S4"/>
    <property type="match status" value="1"/>
</dbReference>
<comment type="similarity">
    <text evidence="1 7">Belongs to the pseudouridine synthase RsuA family.</text>
</comment>
<dbReference type="CDD" id="cd02553">
    <property type="entry name" value="PseudoU_synth_RsuA"/>
    <property type="match status" value="1"/>
</dbReference>
<sequence length="277" mass="31218">MMLLLGLPVHTLASLSWFNHGLFNNGLFLNNYPEYPYNMRLDRFISKSTELTQQQVSEYIRQAKVWVNGVTITDETTQVHENNVVQLQGQTLVTRPFRYLLFNKPQQTLCSNVDGVHPSLFSLIDIERQSELHIAGRLDADTTGLVLITDDGRWTFNITSPAKLCHKTYRVNLAKPIKEDVAERFANGILLQGEKGLTLPAKLTIISAQQVLLTLTEGKFHQVKRMFAAVGNKVVALHRQSIGAVSLDVPEGQWRYLTAEEISSFYMANSEDRSALG</sequence>
<dbReference type="Gene3D" id="3.30.70.580">
    <property type="entry name" value="Pseudouridine synthase I, catalytic domain, N-terminal subdomain"/>
    <property type="match status" value="1"/>
</dbReference>